<dbReference type="RefSeq" id="WP_311484814.1">
    <property type="nucleotide sequence ID" value="NZ_JAVRHP010000052.1"/>
</dbReference>
<dbReference type="Pfam" id="PF15892">
    <property type="entry name" value="BNR_4"/>
    <property type="match status" value="1"/>
</dbReference>
<sequence length="383" mass="43487">MTSNGEITVSSYNIETGERQVVVMNGESFETDDHNAGVLLLRPDGKYLTVYAGHGDEPKMRYRISANPGDMSQWEPERIAETGGNTSYSNVYRLANTGKTYNFHRGIRNNPNYMTSNDDGNSWNYGGQLFAFRGRPYLRYASNNKDRIHFITTEEHPRHYNNSIYHGYIQDGYVKKSDGSHLSRLSNNEKTDLKPQDFTPVFDGNSDTRDKVAWTSDIELDKDDNPYIAFSVTQDPISLGETANTEDGGFDNRYHYARWDGERWNEYEIAYAGTRLYAGENEYTGLITLHPDDPNVVYISTNVNPETGNSFIGGGKNHEIFRGTTADGGASWNWIPITKNSAEDNIRPIVVSNDKYEGVLWLNGRYTTYKNYDLKVLGIINEK</sequence>
<evidence type="ECO:0000313" key="2">
    <source>
        <dbReference type="EMBL" id="MDT0650644.1"/>
    </source>
</evidence>
<protein>
    <submittedName>
        <fullName evidence="2">BNR-4 repeat-containing protein</fullName>
    </submittedName>
</protein>
<proteinExistence type="predicted"/>
<evidence type="ECO:0000256" key="1">
    <source>
        <dbReference type="SAM" id="MobiDB-lite"/>
    </source>
</evidence>
<accession>A0ABU3CWA3</accession>
<dbReference type="EMBL" id="JAVRHP010000052">
    <property type="protein sequence ID" value="MDT0650644.1"/>
    <property type="molecule type" value="Genomic_DNA"/>
</dbReference>
<feature type="compositionally biased region" description="Basic and acidic residues" evidence="1">
    <location>
        <begin position="179"/>
        <end position="195"/>
    </location>
</feature>
<evidence type="ECO:0000313" key="3">
    <source>
        <dbReference type="Proteomes" id="UP001248819"/>
    </source>
</evidence>
<organism evidence="2 3">
    <name type="scientific">Autumnicola edwardsiae</name>
    <dbReference type="NCBI Taxonomy" id="3075594"/>
    <lineage>
        <taxon>Bacteria</taxon>
        <taxon>Pseudomonadati</taxon>
        <taxon>Bacteroidota</taxon>
        <taxon>Flavobacteriia</taxon>
        <taxon>Flavobacteriales</taxon>
        <taxon>Flavobacteriaceae</taxon>
        <taxon>Autumnicola</taxon>
    </lineage>
</organism>
<name>A0ABU3CWA3_9FLAO</name>
<dbReference type="Proteomes" id="UP001248819">
    <property type="component" value="Unassembled WGS sequence"/>
</dbReference>
<keyword evidence="3" id="KW-1185">Reference proteome</keyword>
<gene>
    <name evidence="2" type="ORF">RM529_10835</name>
</gene>
<reference evidence="2 3" key="1">
    <citation type="submission" date="2023-09" db="EMBL/GenBank/DDBJ databases">
        <authorList>
            <person name="Rey-Velasco X."/>
        </authorList>
    </citation>
    <scope>NUCLEOTIDE SEQUENCE [LARGE SCALE GENOMIC DNA]</scope>
    <source>
        <strain evidence="2 3">F297</strain>
    </source>
</reference>
<comment type="caution">
    <text evidence="2">The sequence shown here is derived from an EMBL/GenBank/DDBJ whole genome shotgun (WGS) entry which is preliminary data.</text>
</comment>
<feature type="region of interest" description="Disordered" evidence="1">
    <location>
        <begin position="179"/>
        <end position="202"/>
    </location>
</feature>